<dbReference type="EMBL" id="AAGXGX010000029">
    <property type="protein sequence ID" value="EBS9878422.1"/>
    <property type="molecule type" value="Genomic_DNA"/>
</dbReference>
<evidence type="ECO:0000256" key="3">
    <source>
        <dbReference type="ARBA" id="ARBA00022448"/>
    </source>
</evidence>
<dbReference type="GO" id="GO:0006811">
    <property type="term" value="P:monoatomic ion transport"/>
    <property type="evidence" value="ECO:0007669"/>
    <property type="project" value="UniProtKB-KW"/>
</dbReference>
<evidence type="ECO:0000256" key="7">
    <source>
        <dbReference type="ARBA" id="ARBA00023065"/>
    </source>
</evidence>
<evidence type="ECO:0000256" key="4">
    <source>
        <dbReference type="ARBA" id="ARBA00022452"/>
    </source>
</evidence>
<dbReference type="GO" id="GO:0008320">
    <property type="term" value="F:protein transmembrane transporter activity"/>
    <property type="evidence" value="ECO:0007669"/>
    <property type="project" value="TreeGrafter"/>
</dbReference>
<dbReference type="InterPro" id="IPR034746">
    <property type="entry name" value="POTRA"/>
</dbReference>
<evidence type="ECO:0000256" key="1">
    <source>
        <dbReference type="ARBA" id="ARBA00004442"/>
    </source>
</evidence>
<keyword evidence="6" id="KW-0653">Protein transport</keyword>
<dbReference type="GO" id="GO:0098046">
    <property type="term" value="C:type V protein secretion system complex"/>
    <property type="evidence" value="ECO:0007669"/>
    <property type="project" value="TreeGrafter"/>
</dbReference>
<evidence type="ECO:0000256" key="2">
    <source>
        <dbReference type="ARBA" id="ARBA00009055"/>
    </source>
</evidence>
<keyword evidence="8" id="KW-0472">Membrane</keyword>
<dbReference type="PANTHER" id="PTHR34597">
    <property type="entry name" value="SLR1661 PROTEIN"/>
    <property type="match status" value="1"/>
</dbReference>
<comment type="subcellular location">
    <subcellularLocation>
        <location evidence="1">Cell outer membrane</location>
    </subcellularLocation>
</comment>
<dbReference type="InterPro" id="IPR005565">
    <property type="entry name" value="Hemolysn_activator_HlyB_C"/>
</dbReference>
<accession>A0A5V1ABI5</accession>
<feature type="compositionally biased region" description="Basic and acidic residues" evidence="10">
    <location>
        <begin position="52"/>
        <end position="67"/>
    </location>
</feature>
<reference evidence="12" key="1">
    <citation type="submission" date="2018-07" db="EMBL/GenBank/DDBJ databases">
        <authorList>
            <consortium name="GenomeTrakr network: Whole genome sequencing for foodborne pathogen traceback"/>
        </authorList>
    </citation>
    <scope>NUCLEOTIDE SEQUENCE</scope>
    <source>
        <strain evidence="12">CFSAN065048</strain>
    </source>
</reference>
<keyword evidence="9" id="KW-0998">Cell outer membrane</keyword>
<dbReference type="Pfam" id="PF03865">
    <property type="entry name" value="ShlB"/>
    <property type="match status" value="1"/>
</dbReference>
<dbReference type="Gene3D" id="3.10.20.310">
    <property type="entry name" value="membrane protein fhac"/>
    <property type="match status" value="1"/>
</dbReference>
<dbReference type="AlphaFoldDB" id="A0A5V1ABI5"/>
<dbReference type="Pfam" id="PF08479">
    <property type="entry name" value="POTRA_2"/>
    <property type="match status" value="1"/>
</dbReference>
<dbReference type="PIRSF" id="PIRSF029745">
    <property type="entry name" value="FhaC"/>
    <property type="match status" value="1"/>
</dbReference>
<comment type="caution">
    <text evidence="12">The sequence shown here is derived from an EMBL/GenBank/DDBJ whole genome shotgun (WGS) entry which is preliminary data.</text>
</comment>
<dbReference type="PANTHER" id="PTHR34597:SF3">
    <property type="entry name" value="OUTER MEMBRANE TRANSPORTER CDIB"/>
    <property type="match status" value="1"/>
</dbReference>
<name>A0A5V1ABI5_SALER</name>
<feature type="domain" description="POTRA" evidence="11">
    <location>
        <begin position="87"/>
        <end position="163"/>
    </location>
</feature>
<comment type="similarity">
    <text evidence="2">Belongs to the TPS (TC 1.B.20) family.</text>
</comment>
<evidence type="ECO:0000256" key="5">
    <source>
        <dbReference type="ARBA" id="ARBA00022692"/>
    </source>
</evidence>
<dbReference type="Gene3D" id="2.40.160.50">
    <property type="entry name" value="membrane protein fhac: a member of the omp85/tpsb transporter family"/>
    <property type="match status" value="1"/>
</dbReference>
<dbReference type="RefSeq" id="WP_366545120.1">
    <property type="nucleotide sequence ID" value="NZ_MYMK01000345.1"/>
</dbReference>
<evidence type="ECO:0000256" key="6">
    <source>
        <dbReference type="ARBA" id="ARBA00022927"/>
    </source>
</evidence>
<dbReference type="GO" id="GO:0046819">
    <property type="term" value="P:protein secretion by the type V secretion system"/>
    <property type="evidence" value="ECO:0007669"/>
    <property type="project" value="TreeGrafter"/>
</dbReference>
<keyword evidence="4" id="KW-1134">Transmembrane beta strand</keyword>
<evidence type="ECO:0000256" key="8">
    <source>
        <dbReference type="ARBA" id="ARBA00023136"/>
    </source>
</evidence>
<evidence type="ECO:0000256" key="9">
    <source>
        <dbReference type="ARBA" id="ARBA00023237"/>
    </source>
</evidence>
<dbReference type="PROSITE" id="PS51779">
    <property type="entry name" value="POTRA"/>
    <property type="match status" value="1"/>
</dbReference>
<sequence length="579" mass="63824">MQEGFKPCLSARWLWLGILGSLTVPVVLAAPGEESRLQRDAARQFQQQEQQQKARDDALTPKAPDIRLSEKASSPSHLIFPEEKTCFAINQVTLTGQESLPHWVPLTRLADQAVGHCLGVKGINLLMSTLQNRLINHGWVTSRVLAPQQDLSQGTLQLRIVPGTVRDVRLTADSPTYVSLYSAMPAHSGNLLDVRDIEQGLENLQRLPTVTARMALQPGEAPGESDILIERSQSRFWRVGAWVDDTGTESTGRYQGGVMLALDNPTSLSDLFYVTASRDLGFAGKKSTKSLSGHYSVPFGYWLLGITASDYDYHQTIAGRNADILYAGKSRSLDVQLSRVLHRNATSKTTATYDVLARETRNFISNVEIGDQKRRTSAWRLGLTHRHYLGPAMLDAGVNYQRGTRWFGALPAPEEHWDDEGSVTALSKILSWNASLTAPFALGGQDFSWNTTWRRQMSNTPLTPQDEFSIGNRWTVRGFDGERTLSATNGWTVQNTLAWRTPVPAQELYLGADYGEVSGNSTTLSNLTGRHLAGSVLGLRGAITPSSVSYDLFAGLPLSKPAGFKTDPVTFGFSLNWNY</sequence>
<gene>
    <name evidence="12" type="ORF">CEJ02_22640</name>
</gene>
<dbReference type="FunFam" id="2.40.160.50:FF:000009">
    <property type="entry name" value="Putative hemolysin activator protein"/>
    <property type="match status" value="1"/>
</dbReference>
<feature type="region of interest" description="Disordered" evidence="10">
    <location>
        <begin position="39"/>
        <end position="67"/>
    </location>
</feature>
<evidence type="ECO:0000259" key="11">
    <source>
        <dbReference type="PROSITE" id="PS51779"/>
    </source>
</evidence>
<dbReference type="InterPro" id="IPR013686">
    <property type="entry name" value="Polypept-transport_assoc_ShlB"/>
</dbReference>
<dbReference type="Pfam" id="PF17287">
    <property type="entry name" value="POTRA_3"/>
    <property type="match status" value="1"/>
</dbReference>
<evidence type="ECO:0000256" key="10">
    <source>
        <dbReference type="SAM" id="MobiDB-lite"/>
    </source>
</evidence>
<dbReference type="GO" id="GO:0009279">
    <property type="term" value="C:cell outer membrane"/>
    <property type="evidence" value="ECO:0007669"/>
    <property type="project" value="UniProtKB-SubCell"/>
</dbReference>
<dbReference type="InterPro" id="IPR051544">
    <property type="entry name" value="TPS_OM_transporter"/>
</dbReference>
<organism evidence="12">
    <name type="scientific">Salmonella enterica</name>
    <name type="common">Salmonella choleraesuis</name>
    <dbReference type="NCBI Taxonomy" id="28901"/>
    <lineage>
        <taxon>Bacteria</taxon>
        <taxon>Pseudomonadati</taxon>
        <taxon>Pseudomonadota</taxon>
        <taxon>Gammaproteobacteria</taxon>
        <taxon>Enterobacterales</taxon>
        <taxon>Enterobacteriaceae</taxon>
        <taxon>Salmonella</taxon>
    </lineage>
</organism>
<dbReference type="InterPro" id="IPR027282">
    <property type="entry name" value="TPS"/>
</dbReference>
<evidence type="ECO:0000313" key="12">
    <source>
        <dbReference type="EMBL" id="EBS9878422.1"/>
    </source>
</evidence>
<dbReference type="FunFam" id="3.10.20.310:FF:000018">
    <property type="entry name" value="ShlB/FhaC/HecB family hemolysin secretion/activation protein"/>
    <property type="match status" value="1"/>
</dbReference>
<protein>
    <submittedName>
        <fullName evidence="12">ShlB/FhaC/HecB family hemolysin secretion/activation protein</fullName>
    </submittedName>
</protein>
<keyword evidence="3" id="KW-0813">Transport</keyword>
<keyword evidence="5" id="KW-0812">Transmembrane</keyword>
<keyword evidence="7" id="KW-0406">Ion transport</keyword>
<dbReference type="InterPro" id="IPR035251">
    <property type="entry name" value="ShlB_POTRA"/>
</dbReference>
<proteinExistence type="inferred from homology"/>